<accession>A0A7T3DGL1</accession>
<name>A0A7T3DGL1_9BURK</name>
<dbReference type="KEGG" id="dla:I6G47_10845"/>
<evidence type="ECO:0000313" key="2">
    <source>
        <dbReference type="EMBL" id="QPS83524.1"/>
    </source>
</evidence>
<sequence length="149" mass="15688">MKKAAYIGLSFCLALAGCSTASKDIAPISASPLQYTSYDCSQLEAENYRLSGRITQLGGRLDEAAANDKAITGVGMILFWPALFALGGTKHQEAEYAKIKGEYDALQQASVLKKCGATPPKTLEASAEKKLDTTPVSVAADEALIPASK</sequence>
<dbReference type="RefSeq" id="WP_016454451.1">
    <property type="nucleotide sequence ID" value="NZ_CP065748.1"/>
</dbReference>
<reference evidence="2 3" key="1">
    <citation type="submission" date="2020-12" db="EMBL/GenBank/DDBJ databases">
        <title>FDA dAtabase for Regulatory Grade micrObial Sequences (FDA-ARGOS): Supporting development and validation of Infectious Disease Dx tests.</title>
        <authorList>
            <person name="Sproer C."/>
            <person name="Gronow S."/>
            <person name="Severitt S."/>
            <person name="Schroder I."/>
            <person name="Tallon L."/>
            <person name="Sadzewicz L."/>
            <person name="Zhao X."/>
            <person name="Boylan J."/>
            <person name="Ott S."/>
            <person name="Bowen H."/>
            <person name="Vavikolanu K."/>
            <person name="Mehta A."/>
            <person name="Aluvathingal J."/>
            <person name="Nadendla S."/>
            <person name="Lowell S."/>
            <person name="Myers T."/>
            <person name="Yan Y."/>
            <person name="Sichtig H."/>
        </authorList>
    </citation>
    <scope>NUCLEOTIDE SEQUENCE [LARGE SCALE GENOMIC DNA]</scope>
    <source>
        <strain evidence="2 3">FDAARGOS_890</strain>
    </source>
</reference>
<organism evidence="2 3">
    <name type="scientific">Delftia lacustris</name>
    <dbReference type="NCBI Taxonomy" id="558537"/>
    <lineage>
        <taxon>Bacteria</taxon>
        <taxon>Pseudomonadati</taxon>
        <taxon>Pseudomonadota</taxon>
        <taxon>Betaproteobacteria</taxon>
        <taxon>Burkholderiales</taxon>
        <taxon>Comamonadaceae</taxon>
        <taxon>Delftia</taxon>
    </lineage>
</organism>
<evidence type="ECO:0000313" key="3">
    <source>
        <dbReference type="Proteomes" id="UP000595064"/>
    </source>
</evidence>
<protein>
    <recommendedName>
        <fullName evidence="4">Lipoprotein</fullName>
    </recommendedName>
</protein>
<dbReference type="AlphaFoldDB" id="A0A7T3DGL1"/>
<keyword evidence="3" id="KW-1185">Reference proteome</keyword>
<dbReference type="EMBL" id="CP065748">
    <property type="protein sequence ID" value="QPS83524.1"/>
    <property type="molecule type" value="Genomic_DNA"/>
</dbReference>
<dbReference type="Proteomes" id="UP000595064">
    <property type="component" value="Chromosome"/>
</dbReference>
<gene>
    <name evidence="2" type="ORF">I6G47_10845</name>
</gene>
<evidence type="ECO:0000256" key="1">
    <source>
        <dbReference type="SAM" id="SignalP"/>
    </source>
</evidence>
<proteinExistence type="predicted"/>
<feature type="signal peptide" evidence="1">
    <location>
        <begin position="1"/>
        <end position="21"/>
    </location>
</feature>
<keyword evidence="1" id="KW-0732">Signal</keyword>
<dbReference type="PROSITE" id="PS51257">
    <property type="entry name" value="PROKAR_LIPOPROTEIN"/>
    <property type="match status" value="1"/>
</dbReference>
<evidence type="ECO:0008006" key="4">
    <source>
        <dbReference type="Google" id="ProtNLM"/>
    </source>
</evidence>
<feature type="chain" id="PRO_5032567903" description="Lipoprotein" evidence="1">
    <location>
        <begin position="22"/>
        <end position="149"/>
    </location>
</feature>